<feature type="signal peptide" evidence="1">
    <location>
        <begin position="1"/>
        <end position="25"/>
    </location>
</feature>
<evidence type="ECO:0000259" key="2">
    <source>
        <dbReference type="PROSITE" id="PS50234"/>
    </source>
</evidence>
<sequence>MSGVVGLVFAVIVPLLALFVNRSESSPCRRRMDVAFVIDRSASMGDENFGYIKQFIKKVSHEFLLSKDSVQVGVVPFSHHYALEFGLTNYTNHKALDAAIDKIQFEGSFSMLSGALKVVQQKLFMPQLVEVKSKAKKDKPLQAVVIVGDGGNLSGSDALYESSLALKDTGKRLFVVGLGRLEYEASMRMLASEPPKTHFFNAGTGKNLKNFVKRLANSICKDICPERRRFSVTEGKDVIAAFDYQPK</sequence>
<keyword evidence="1" id="KW-0732">Signal</keyword>
<dbReference type="SUPFAM" id="SSF53300">
    <property type="entry name" value="vWA-like"/>
    <property type="match status" value="1"/>
</dbReference>
<dbReference type="PhylomeDB" id="A7RK44"/>
<dbReference type="InParanoid" id="A7RK44"/>
<evidence type="ECO:0000313" key="3">
    <source>
        <dbReference type="EMBL" id="EDO48100.1"/>
    </source>
</evidence>
<accession>A7RK44</accession>
<feature type="chain" id="PRO_5002713573" description="VWFA domain-containing protein" evidence="1">
    <location>
        <begin position="26"/>
        <end position="247"/>
    </location>
</feature>
<dbReference type="AlphaFoldDB" id="A7RK44"/>
<dbReference type="CDD" id="cd01450">
    <property type="entry name" value="vWFA_subfamily_ECM"/>
    <property type="match status" value="1"/>
</dbReference>
<dbReference type="PROSITE" id="PS50234">
    <property type="entry name" value="VWFA"/>
    <property type="match status" value="1"/>
</dbReference>
<dbReference type="Gene3D" id="3.40.50.410">
    <property type="entry name" value="von Willebrand factor, type A domain"/>
    <property type="match status" value="1"/>
</dbReference>
<dbReference type="InterPro" id="IPR050525">
    <property type="entry name" value="ECM_Assembly_Org"/>
</dbReference>
<organism evidence="3 4">
    <name type="scientific">Nematostella vectensis</name>
    <name type="common">Starlet sea anemone</name>
    <dbReference type="NCBI Taxonomy" id="45351"/>
    <lineage>
        <taxon>Eukaryota</taxon>
        <taxon>Metazoa</taxon>
        <taxon>Cnidaria</taxon>
        <taxon>Anthozoa</taxon>
        <taxon>Hexacorallia</taxon>
        <taxon>Actiniaria</taxon>
        <taxon>Edwardsiidae</taxon>
        <taxon>Nematostella</taxon>
    </lineage>
</organism>
<proteinExistence type="predicted"/>
<evidence type="ECO:0000256" key="1">
    <source>
        <dbReference type="SAM" id="SignalP"/>
    </source>
</evidence>
<dbReference type="PRINTS" id="PR00453">
    <property type="entry name" value="VWFADOMAIN"/>
</dbReference>
<evidence type="ECO:0000313" key="4">
    <source>
        <dbReference type="Proteomes" id="UP000001593"/>
    </source>
</evidence>
<dbReference type="eggNOG" id="KOG1217">
    <property type="taxonomic scope" value="Eukaryota"/>
</dbReference>
<dbReference type="EMBL" id="DS469515">
    <property type="protein sequence ID" value="EDO48100.1"/>
    <property type="molecule type" value="Genomic_DNA"/>
</dbReference>
<dbReference type="Proteomes" id="UP000001593">
    <property type="component" value="Unassembled WGS sequence"/>
</dbReference>
<protein>
    <recommendedName>
        <fullName evidence="2">VWFA domain-containing protein</fullName>
    </recommendedName>
</protein>
<dbReference type="HOGENOM" id="CLU_1125693_0_0_1"/>
<dbReference type="InterPro" id="IPR036465">
    <property type="entry name" value="vWFA_dom_sf"/>
</dbReference>
<dbReference type="PANTHER" id="PTHR24020">
    <property type="entry name" value="COLLAGEN ALPHA"/>
    <property type="match status" value="1"/>
</dbReference>
<dbReference type="Pfam" id="PF00092">
    <property type="entry name" value="VWA"/>
    <property type="match status" value="1"/>
</dbReference>
<keyword evidence="4" id="KW-1185">Reference proteome</keyword>
<name>A7RK44_NEMVE</name>
<dbReference type="InterPro" id="IPR002035">
    <property type="entry name" value="VWF_A"/>
</dbReference>
<dbReference type="OrthoDB" id="6022609at2759"/>
<dbReference type="KEGG" id="nve:5520334"/>
<dbReference type="STRING" id="45351.A7RK44"/>
<feature type="domain" description="VWFA" evidence="2">
    <location>
        <begin position="33"/>
        <end position="215"/>
    </location>
</feature>
<reference evidence="3 4" key="1">
    <citation type="journal article" date="2007" name="Science">
        <title>Sea anemone genome reveals ancestral eumetazoan gene repertoire and genomic organization.</title>
        <authorList>
            <person name="Putnam N.H."/>
            <person name="Srivastava M."/>
            <person name="Hellsten U."/>
            <person name="Dirks B."/>
            <person name="Chapman J."/>
            <person name="Salamov A."/>
            <person name="Terry A."/>
            <person name="Shapiro H."/>
            <person name="Lindquist E."/>
            <person name="Kapitonov V.V."/>
            <person name="Jurka J."/>
            <person name="Genikhovich G."/>
            <person name="Grigoriev I.V."/>
            <person name="Lucas S.M."/>
            <person name="Steele R.E."/>
            <person name="Finnerty J.R."/>
            <person name="Technau U."/>
            <person name="Martindale M.Q."/>
            <person name="Rokhsar D.S."/>
        </authorList>
    </citation>
    <scope>NUCLEOTIDE SEQUENCE [LARGE SCALE GENOMIC DNA]</scope>
    <source>
        <strain evidence="4">CH2 X CH6</strain>
    </source>
</reference>
<gene>
    <name evidence="3" type="ORF">NEMVEDRAFT_v1g238863</name>
</gene>
<dbReference type="OMA" id="CKVESRI"/>
<dbReference type="SMART" id="SM00327">
    <property type="entry name" value="VWA"/>
    <property type="match status" value="1"/>
</dbReference>
<dbReference type="PANTHER" id="PTHR24020:SF20">
    <property type="entry name" value="PH DOMAIN-CONTAINING PROTEIN"/>
    <property type="match status" value="1"/>
</dbReference>